<evidence type="ECO:0000256" key="1">
    <source>
        <dbReference type="SAM" id="MobiDB-lite"/>
    </source>
</evidence>
<feature type="compositionally biased region" description="Basic and acidic residues" evidence="1">
    <location>
        <begin position="288"/>
        <end position="317"/>
    </location>
</feature>
<dbReference type="EMBL" id="JAUTAS010000001">
    <property type="protein sequence ID" value="MDQ1108342.1"/>
    <property type="molecule type" value="Genomic_DNA"/>
</dbReference>
<dbReference type="AlphaFoldDB" id="A0AAP5AGF9"/>
<gene>
    <name evidence="3" type="ORF">QE424_001501</name>
</gene>
<evidence type="ECO:0000259" key="2">
    <source>
        <dbReference type="Pfam" id="PF20410"/>
    </source>
</evidence>
<dbReference type="Pfam" id="PF20410">
    <property type="entry name" value="X-Tfes_XVIPCD"/>
    <property type="match status" value="1"/>
</dbReference>
<comment type="caution">
    <text evidence="3">The sequence shown here is derived from an EMBL/GenBank/DDBJ whole genome shotgun (WGS) entry which is preliminary data.</text>
</comment>
<dbReference type="SUPFAM" id="SSF53474">
    <property type="entry name" value="alpha/beta-Hydrolases"/>
    <property type="match status" value="1"/>
</dbReference>
<sequence length="441" mass="47392">MSVTSQDYAALSDDAYKDRAVGRREPGQEEKVYLNGHQYKILEHVDDRRTGYQGTAYQRVDTQDIIVAHRGTEELIKDGVVTDAVMVTARRNPQAAQALALSGRAVADAERLGIETGRVPAVTVTGHSLGGSLAQITAHHYGLKGETFNAYGAVSLSGYRIPEGGHSVINHVMAADAVSAASPHFGEVRVYARQQEIDTLSKAQYSNSALNLLIPDYPLVAATASLDSHKMGQFLGDQSVLATGRARMLADDNARMIGEYRSDIEGLRTGATVISRGVPGGVMDAYDKMRGPLEPGEPGRRDTEQHRNDQSSARMDEAGQPGYSLFQDARRGVHSQDARVGRVPDHASDQLAGSLATEMHAAGGTRIDAVLMSGDAARTFAVQGKVDDPAHLRVSVDTVVAMNTPLEQSSRQMEAIAASQQLEQQNRQLTESQAATRSMTA</sequence>
<evidence type="ECO:0000313" key="4">
    <source>
        <dbReference type="Proteomes" id="UP001226084"/>
    </source>
</evidence>
<name>A0AAP5AGF9_9GAMM</name>
<organism evidence="3 4">
    <name type="scientific">Stenotrophomonas rhizophila</name>
    <dbReference type="NCBI Taxonomy" id="216778"/>
    <lineage>
        <taxon>Bacteria</taxon>
        <taxon>Pseudomonadati</taxon>
        <taxon>Pseudomonadota</taxon>
        <taxon>Gammaproteobacteria</taxon>
        <taxon>Lysobacterales</taxon>
        <taxon>Lysobacteraceae</taxon>
        <taxon>Stenotrophomonas</taxon>
    </lineage>
</organism>
<feature type="region of interest" description="Disordered" evidence="1">
    <location>
        <begin position="411"/>
        <end position="441"/>
    </location>
</feature>
<reference evidence="3" key="1">
    <citation type="submission" date="2023-07" db="EMBL/GenBank/DDBJ databases">
        <title>Functional and genomic diversity of the sorghum phyllosphere microbiome.</title>
        <authorList>
            <person name="Shade A."/>
        </authorList>
    </citation>
    <scope>NUCLEOTIDE SEQUENCE</scope>
    <source>
        <strain evidence="3">SORGH_AS_0457</strain>
    </source>
</reference>
<feature type="domain" description="X-Tfes XVIPCD" evidence="2">
    <location>
        <begin position="317"/>
        <end position="415"/>
    </location>
</feature>
<evidence type="ECO:0000313" key="3">
    <source>
        <dbReference type="EMBL" id="MDQ1108342.1"/>
    </source>
</evidence>
<dbReference type="RefSeq" id="WP_307106791.1">
    <property type="nucleotide sequence ID" value="NZ_JAUTAS010000001.1"/>
</dbReference>
<accession>A0AAP5AGF9</accession>
<protein>
    <submittedName>
        <fullName evidence="3">Pimeloyl-ACP methyl ester carboxylesterase</fullName>
    </submittedName>
</protein>
<dbReference type="InterPro" id="IPR029058">
    <property type="entry name" value="AB_hydrolase_fold"/>
</dbReference>
<feature type="region of interest" description="Disordered" evidence="1">
    <location>
        <begin position="288"/>
        <end position="320"/>
    </location>
</feature>
<proteinExistence type="predicted"/>
<dbReference type="Pfam" id="PF26363">
    <property type="entry name" value="Phospholipase-like"/>
    <property type="match status" value="1"/>
</dbReference>
<dbReference type="InterPro" id="IPR046519">
    <property type="entry name" value="X-Tfes_XVIPCD"/>
</dbReference>
<dbReference type="Gene3D" id="3.40.50.1820">
    <property type="entry name" value="alpha/beta hydrolase"/>
    <property type="match status" value="1"/>
</dbReference>
<dbReference type="Proteomes" id="UP001226084">
    <property type="component" value="Unassembled WGS sequence"/>
</dbReference>